<dbReference type="AlphaFoldDB" id="A0A9P4IKV5"/>
<dbReference type="Proteomes" id="UP000799772">
    <property type="component" value="Unassembled WGS sequence"/>
</dbReference>
<protein>
    <submittedName>
        <fullName evidence="1">Uncharacterized protein</fullName>
    </submittedName>
</protein>
<gene>
    <name evidence="1" type="ORF">NA57DRAFT_53767</name>
</gene>
<evidence type="ECO:0000313" key="2">
    <source>
        <dbReference type="Proteomes" id="UP000799772"/>
    </source>
</evidence>
<reference evidence="1" key="1">
    <citation type="journal article" date="2020" name="Stud. Mycol.">
        <title>101 Dothideomycetes genomes: a test case for predicting lifestyles and emergence of pathogens.</title>
        <authorList>
            <person name="Haridas S."/>
            <person name="Albert R."/>
            <person name="Binder M."/>
            <person name="Bloem J."/>
            <person name="Labutti K."/>
            <person name="Salamov A."/>
            <person name="Andreopoulos B."/>
            <person name="Baker S."/>
            <person name="Barry K."/>
            <person name="Bills G."/>
            <person name="Bluhm B."/>
            <person name="Cannon C."/>
            <person name="Castanera R."/>
            <person name="Culley D."/>
            <person name="Daum C."/>
            <person name="Ezra D."/>
            <person name="Gonzalez J."/>
            <person name="Henrissat B."/>
            <person name="Kuo A."/>
            <person name="Liang C."/>
            <person name="Lipzen A."/>
            <person name="Lutzoni F."/>
            <person name="Magnuson J."/>
            <person name="Mondo S."/>
            <person name="Nolan M."/>
            <person name="Ohm R."/>
            <person name="Pangilinan J."/>
            <person name="Park H.-J."/>
            <person name="Ramirez L."/>
            <person name="Alfaro M."/>
            <person name="Sun H."/>
            <person name="Tritt A."/>
            <person name="Yoshinaga Y."/>
            <person name="Zwiers L.-H."/>
            <person name="Turgeon B."/>
            <person name="Goodwin S."/>
            <person name="Spatafora J."/>
            <person name="Crous P."/>
            <person name="Grigoriev I."/>
        </authorList>
    </citation>
    <scope>NUCLEOTIDE SEQUENCE</scope>
    <source>
        <strain evidence="1">CBS 133067</strain>
    </source>
</reference>
<proteinExistence type="predicted"/>
<evidence type="ECO:0000313" key="1">
    <source>
        <dbReference type="EMBL" id="KAF2101823.1"/>
    </source>
</evidence>
<keyword evidence="2" id="KW-1185">Reference proteome</keyword>
<dbReference type="EMBL" id="ML978123">
    <property type="protein sequence ID" value="KAF2101823.1"/>
    <property type="molecule type" value="Genomic_DNA"/>
</dbReference>
<comment type="caution">
    <text evidence="1">The sequence shown here is derived from an EMBL/GenBank/DDBJ whole genome shotgun (WGS) entry which is preliminary data.</text>
</comment>
<accession>A0A9P4IKV5</accession>
<sequence length="180" mass="21048">MADADRVRTTAPLPLETVVTPELDMDAFAAFAWDVALDEALADLWRIPAGPGHSHPSTREELQRLQERNWLRERTNTIQDLVILCMAWSKMWEKRREGEDLCFDEAVVQCLRSIGTWVEGPLYQNDPRDRVHLRHYDLIRRFVRLPEARQAIGADLVLRRGWGWQRAFTLVCDDRRMARP</sequence>
<organism evidence="1 2">
    <name type="scientific">Rhizodiscina lignyota</name>
    <dbReference type="NCBI Taxonomy" id="1504668"/>
    <lineage>
        <taxon>Eukaryota</taxon>
        <taxon>Fungi</taxon>
        <taxon>Dikarya</taxon>
        <taxon>Ascomycota</taxon>
        <taxon>Pezizomycotina</taxon>
        <taxon>Dothideomycetes</taxon>
        <taxon>Pleosporomycetidae</taxon>
        <taxon>Aulographales</taxon>
        <taxon>Rhizodiscinaceae</taxon>
        <taxon>Rhizodiscina</taxon>
    </lineage>
</organism>
<name>A0A9P4IKV5_9PEZI</name>